<dbReference type="PANTHER" id="PTHR46113:SF1">
    <property type="entry name" value="PEPTIDASE M17 LEUCYL AMINOPEPTIDASE N-TERMINAL DOMAIN-CONTAINING PROTEIN"/>
    <property type="match status" value="1"/>
</dbReference>
<dbReference type="AlphaFoldDB" id="A0AAN7UYF2"/>
<evidence type="ECO:0000256" key="1">
    <source>
        <dbReference type="SAM" id="SignalP"/>
    </source>
</evidence>
<dbReference type="EMBL" id="JAVRBK010000043">
    <property type="protein sequence ID" value="KAK5637843.1"/>
    <property type="molecule type" value="Genomic_DNA"/>
</dbReference>
<accession>A0AAN7UYF2</accession>
<evidence type="ECO:0000313" key="3">
    <source>
        <dbReference type="Proteomes" id="UP001329430"/>
    </source>
</evidence>
<keyword evidence="1" id="KW-0732">Signal</keyword>
<evidence type="ECO:0000313" key="2">
    <source>
        <dbReference type="EMBL" id="KAK5637843.1"/>
    </source>
</evidence>
<name>A0AAN7UYF2_9COLE</name>
<reference evidence="2 3" key="1">
    <citation type="journal article" date="2024" name="Insects">
        <title>An Improved Chromosome-Level Genome Assembly of the Firefly Pyrocoelia pectoralis.</title>
        <authorList>
            <person name="Fu X."/>
            <person name="Meyer-Rochow V.B."/>
            <person name="Ballantyne L."/>
            <person name="Zhu X."/>
        </authorList>
    </citation>
    <scope>NUCLEOTIDE SEQUENCE [LARGE SCALE GENOMIC DNA]</scope>
    <source>
        <strain evidence="2">XCY_ONT2</strain>
    </source>
</reference>
<protein>
    <submittedName>
        <fullName evidence="2">Uncharacterized protein</fullName>
    </submittedName>
</protein>
<feature type="signal peptide" evidence="1">
    <location>
        <begin position="1"/>
        <end position="21"/>
    </location>
</feature>
<gene>
    <name evidence="2" type="ORF">RI129_000162</name>
</gene>
<proteinExistence type="predicted"/>
<dbReference type="Proteomes" id="UP001329430">
    <property type="component" value="Unassembled WGS sequence"/>
</dbReference>
<comment type="caution">
    <text evidence="2">The sequence shown here is derived from an EMBL/GenBank/DDBJ whole genome shotgun (WGS) entry which is preliminary data.</text>
</comment>
<feature type="chain" id="PRO_5042985407" evidence="1">
    <location>
        <begin position="22"/>
        <end position="248"/>
    </location>
</feature>
<organism evidence="2 3">
    <name type="scientific">Pyrocoelia pectoralis</name>
    <dbReference type="NCBI Taxonomy" id="417401"/>
    <lineage>
        <taxon>Eukaryota</taxon>
        <taxon>Metazoa</taxon>
        <taxon>Ecdysozoa</taxon>
        <taxon>Arthropoda</taxon>
        <taxon>Hexapoda</taxon>
        <taxon>Insecta</taxon>
        <taxon>Pterygota</taxon>
        <taxon>Neoptera</taxon>
        <taxon>Endopterygota</taxon>
        <taxon>Coleoptera</taxon>
        <taxon>Polyphaga</taxon>
        <taxon>Elateriformia</taxon>
        <taxon>Elateroidea</taxon>
        <taxon>Lampyridae</taxon>
        <taxon>Lampyrinae</taxon>
        <taxon>Pyrocoelia</taxon>
    </lineage>
</organism>
<sequence length="248" mass="28886">MHQARWMARAIYALKIALLSAQLKMANEDKAALFDVCLFIVTSYVKPWLQCILAVKAPYQDLCFLKSMKAYEKIDTNVSKAALQKLSHHLWYLSDEMAALSLFDDDVDQQIKRKMVKNFTKDNPSTHGKRYIPSKEELCGSLYDKNIYDFVSVKSKALFTRLQIDDSFLNEEPSLWPNNTSFQDAKKKVSVLRAVNDTAERAVKMMQEFHGLITVEEEQKQFLLRCVQEHRKIYPDCKKQTLKRKFVE</sequence>
<keyword evidence="3" id="KW-1185">Reference proteome</keyword>
<dbReference type="PANTHER" id="PTHR46113">
    <property type="entry name" value="SNAC DOMAIN-CONTAINING PROTEIN"/>
    <property type="match status" value="1"/>
</dbReference>